<evidence type="ECO:0000313" key="5">
    <source>
        <dbReference type="Proteomes" id="UP000076643"/>
    </source>
</evidence>
<evidence type="ECO:0000259" key="3">
    <source>
        <dbReference type="Pfam" id="PF00497"/>
    </source>
</evidence>
<dbReference type="Proteomes" id="UP000076643">
    <property type="component" value="Unassembled WGS sequence"/>
</dbReference>
<dbReference type="EMBL" id="AUYB01000158">
    <property type="protein sequence ID" value="KZN29793.1"/>
    <property type="molecule type" value="Genomic_DNA"/>
</dbReference>
<dbReference type="PANTHER" id="PTHR35936">
    <property type="entry name" value="MEMBRANE-BOUND LYTIC MUREIN TRANSGLYCOSYLASE F"/>
    <property type="match status" value="1"/>
</dbReference>
<reference evidence="4 5" key="1">
    <citation type="submission" date="2013-07" db="EMBL/GenBank/DDBJ databases">
        <title>Comparative Genomic and Metabolomic Analysis of Twelve Strains of Pseudoalteromonas luteoviolacea.</title>
        <authorList>
            <person name="Vynne N.G."/>
            <person name="Mansson M."/>
            <person name="Gram L."/>
        </authorList>
    </citation>
    <scope>NUCLEOTIDE SEQUENCE [LARGE SCALE GENOMIC DNA]</scope>
    <source>
        <strain evidence="4 5">DSM 6061</strain>
    </source>
</reference>
<dbReference type="InterPro" id="IPR001638">
    <property type="entry name" value="Solute-binding_3/MltF_N"/>
</dbReference>
<sequence>MRRILSLIFIFCVVFGARAETYTVLVYHGANPPYNFIANGRQSGIFKDLFGRLGELTGHTFKLVPWSVAKGQKLFDEGQIDIEPGVHPSWRAQRRIPGIYSDAYASSTEIILGHENDTMVTEPVQLYGKVIGRVRGYRYGEFEHHFGKDKILVYDNISEKELLSQLRHRRVDYVMLGDTTADYYKSTVNAYKTFKEVYKISTLPVYMRLQPNLSTLQIQLNAALRTMRNNQEIRAIYARYGASLEP</sequence>
<evidence type="ECO:0000256" key="1">
    <source>
        <dbReference type="ARBA" id="ARBA00010333"/>
    </source>
</evidence>
<dbReference type="RefSeq" id="WP_193343409.1">
    <property type="nucleotide sequence ID" value="NZ_AQHB01000049.1"/>
</dbReference>
<gene>
    <name evidence="4" type="ORF">N475_05710</name>
</gene>
<dbReference type="Gene3D" id="3.40.190.10">
    <property type="entry name" value="Periplasmic binding protein-like II"/>
    <property type="match status" value="2"/>
</dbReference>
<accession>A0A166UCE7</accession>
<evidence type="ECO:0000256" key="2">
    <source>
        <dbReference type="ARBA" id="ARBA00022729"/>
    </source>
</evidence>
<dbReference type="Pfam" id="PF00497">
    <property type="entry name" value="SBP_bac_3"/>
    <property type="match status" value="1"/>
</dbReference>
<dbReference type="SUPFAM" id="SSF53850">
    <property type="entry name" value="Periplasmic binding protein-like II"/>
    <property type="match status" value="1"/>
</dbReference>
<comment type="similarity">
    <text evidence="1">Belongs to the bacterial solute-binding protein 3 family.</text>
</comment>
<name>A0A166UCE7_9GAMM</name>
<dbReference type="PATRIC" id="fig|1365250.3.peg.5195"/>
<protein>
    <recommendedName>
        <fullName evidence="3">Solute-binding protein family 3/N-terminal domain-containing protein</fullName>
    </recommendedName>
</protein>
<keyword evidence="5" id="KW-1185">Reference proteome</keyword>
<feature type="domain" description="Solute-binding protein family 3/N-terminal" evidence="3">
    <location>
        <begin position="27"/>
        <end position="241"/>
    </location>
</feature>
<dbReference type="AlphaFoldDB" id="A0A166UCE7"/>
<proteinExistence type="inferred from homology"/>
<organism evidence="4 5">
    <name type="scientific">Pseudoalteromonas luteoviolacea DSM 6061</name>
    <dbReference type="NCBI Taxonomy" id="1365250"/>
    <lineage>
        <taxon>Bacteria</taxon>
        <taxon>Pseudomonadati</taxon>
        <taxon>Pseudomonadota</taxon>
        <taxon>Gammaproteobacteria</taxon>
        <taxon>Alteromonadales</taxon>
        <taxon>Pseudoalteromonadaceae</taxon>
        <taxon>Pseudoalteromonas</taxon>
    </lineage>
</organism>
<keyword evidence="2" id="KW-0732">Signal</keyword>
<dbReference type="PANTHER" id="PTHR35936:SF35">
    <property type="entry name" value="L-CYSTINE-BINDING PROTEIN TCYJ"/>
    <property type="match status" value="1"/>
</dbReference>
<evidence type="ECO:0000313" key="4">
    <source>
        <dbReference type="EMBL" id="KZN29793.1"/>
    </source>
</evidence>
<comment type="caution">
    <text evidence="4">The sequence shown here is derived from an EMBL/GenBank/DDBJ whole genome shotgun (WGS) entry which is preliminary data.</text>
</comment>